<organism evidence="1 2">
    <name type="scientific">Jaapia argillacea MUCL 33604</name>
    <dbReference type="NCBI Taxonomy" id="933084"/>
    <lineage>
        <taxon>Eukaryota</taxon>
        <taxon>Fungi</taxon>
        <taxon>Dikarya</taxon>
        <taxon>Basidiomycota</taxon>
        <taxon>Agaricomycotina</taxon>
        <taxon>Agaricomycetes</taxon>
        <taxon>Agaricomycetidae</taxon>
        <taxon>Jaapiales</taxon>
        <taxon>Jaapiaceae</taxon>
        <taxon>Jaapia</taxon>
    </lineage>
</organism>
<evidence type="ECO:0008006" key="3">
    <source>
        <dbReference type="Google" id="ProtNLM"/>
    </source>
</evidence>
<evidence type="ECO:0000313" key="2">
    <source>
        <dbReference type="Proteomes" id="UP000027265"/>
    </source>
</evidence>
<dbReference type="HOGENOM" id="CLU_020999_3_3_1"/>
<protein>
    <recommendedName>
        <fullName evidence="3">F-box domain-containing protein</fullName>
    </recommendedName>
</protein>
<evidence type="ECO:0000313" key="1">
    <source>
        <dbReference type="EMBL" id="KDQ59706.1"/>
    </source>
</evidence>
<dbReference type="EMBL" id="KL197715">
    <property type="protein sequence ID" value="KDQ59706.1"/>
    <property type="molecule type" value="Genomic_DNA"/>
</dbReference>
<accession>A0A067QAU4</accession>
<sequence length="438" mass="49155">MGPPIDFLPTELLVIAFRMAIKSPSHPSPISLDFLLPLRLSHVSKRFRALLIHTPSLWTNIFVDLATSSRLQFISNLYLERSFPLPFDLEICAYGKPGAHMDGVLDIFTRQIDRCRSLSVHAQQREHFMQIASSFLKIPAPSLQYLDFHVFRIITPVHLQELFGGIAPSLMRIRLQGVILEGWDSSILSNLSTLELGGWLRRASCVEWRNIFTNSTSLENLILRCVPSGFFVNTPPPIPIPSLRSLTLISSFNYKRMFQIISVFSTPFLESLVLIQGHHTWEKTGWSEFICQAASHRAESPLYSKLRSLVLSGVPLVSVGRAFIGAIPGITHLSVTCPDVMPVLDMLVPSHKPKSSNSKSLGFNDEDDVPWPDLRHLTFDSLDVPACELHQVLRTRIEYGCPVSEVFVRVDQKPDEIPEVLGWDGMGRTVVRKIGGGN</sequence>
<gene>
    <name evidence="1" type="ORF">JAAARDRAFT_33279</name>
</gene>
<dbReference type="Gene3D" id="3.80.10.10">
    <property type="entry name" value="Ribonuclease Inhibitor"/>
    <property type="match status" value="1"/>
</dbReference>
<reference evidence="2" key="1">
    <citation type="journal article" date="2014" name="Proc. Natl. Acad. Sci. U.S.A.">
        <title>Extensive sampling of basidiomycete genomes demonstrates inadequacy of the white-rot/brown-rot paradigm for wood decay fungi.</title>
        <authorList>
            <person name="Riley R."/>
            <person name="Salamov A.A."/>
            <person name="Brown D.W."/>
            <person name="Nagy L.G."/>
            <person name="Floudas D."/>
            <person name="Held B.W."/>
            <person name="Levasseur A."/>
            <person name="Lombard V."/>
            <person name="Morin E."/>
            <person name="Otillar R."/>
            <person name="Lindquist E.A."/>
            <person name="Sun H."/>
            <person name="LaButti K.M."/>
            <person name="Schmutz J."/>
            <person name="Jabbour D."/>
            <person name="Luo H."/>
            <person name="Baker S.E."/>
            <person name="Pisabarro A.G."/>
            <person name="Walton J.D."/>
            <person name="Blanchette R.A."/>
            <person name="Henrissat B."/>
            <person name="Martin F."/>
            <person name="Cullen D."/>
            <person name="Hibbett D.S."/>
            <person name="Grigoriev I.V."/>
        </authorList>
    </citation>
    <scope>NUCLEOTIDE SEQUENCE [LARGE SCALE GENOMIC DNA]</scope>
    <source>
        <strain evidence="2">MUCL 33604</strain>
    </source>
</reference>
<dbReference type="OrthoDB" id="3181259at2759"/>
<dbReference type="InterPro" id="IPR032675">
    <property type="entry name" value="LRR_dom_sf"/>
</dbReference>
<name>A0A067QAU4_9AGAM</name>
<dbReference type="Proteomes" id="UP000027265">
    <property type="component" value="Unassembled WGS sequence"/>
</dbReference>
<dbReference type="SUPFAM" id="SSF52047">
    <property type="entry name" value="RNI-like"/>
    <property type="match status" value="1"/>
</dbReference>
<proteinExistence type="predicted"/>
<dbReference type="InParanoid" id="A0A067QAU4"/>
<dbReference type="AlphaFoldDB" id="A0A067QAU4"/>
<keyword evidence="2" id="KW-1185">Reference proteome</keyword>